<proteinExistence type="predicted"/>
<name>A0A1M5YZW7_9FIRM</name>
<sequence length="158" mass="18577">MQVFRDNHSEYTFLLGKEQFSNELICLGDQLGKILNCIKYELRNHCWFVFDVFGSSYTPMNFLFPQDQAGICLINTTEELIEKVKKVIQFERGVFIAFPINKEVLWKKNLLPQTEALEGLQHPESEIEIRAFDYSYFEVYTPRNALSKVLKSCFKFPE</sequence>
<keyword evidence="2" id="KW-1185">Reference proteome</keyword>
<dbReference type="AlphaFoldDB" id="A0A1M5YZW7"/>
<accession>A0A1M5YZW7</accession>
<protein>
    <submittedName>
        <fullName evidence="1">Uncharacterized protein</fullName>
    </submittedName>
</protein>
<dbReference type="OrthoDB" id="2654597at2"/>
<evidence type="ECO:0000313" key="2">
    <source>
        <dbReference type="Proteomes" id="UP000183954"/>
    </source>
</evidence>
<gene>
    <name evidence="1" type="ORF">SAMN02746098_02797</name>
</gene>
<reference evidence="2" key="1">
    <citation type="submission" date="2016-11" db="EMBL/GenBank/DDBJ databases">
        <authorList>
            <person name="Varghese N."/>
            <person name="Submissions S."/>
        </authorList>
    </citation>
    <scope>NUCLEOTIDE SEQUENCE [LARGE SCALE GENOMIC DNA]</scope>
    <source>
        <strain evidence="2">DSM 15449</strain>
    </source>
</reference>
<dbReference type="Proteomes" id="UP000183954">
    <property type="component" value="Unassembled WGS sequence"/>
</dbReference>
<evidence type="ECO:0000313" key="1">
    <source>
        <dbReference type="EMBL" id="SHI17470.1"/>
    </source>
</evidence>
<dbReference type="EMBL" id="FQXJ01000009">
    <property type="protein sequence ID" value="SHI17470.1"/>
    <property type="molecule type" value="Genomic_DNA"/>
</dbReference>
<organism evidence="1 2">
    <name type="scientific">Desulfosporosinus lacus DSM 15449</name>
    <dbReference type="NCBI Taxonomy" id="1121420"/>
    <lineage>
        <taxon>Bacteria</taxon>
        <taxon>Bacillati</taxon>
        <taxon>Bacillota</taxon>
        <taxon>Clostridia</taxon>
        <taxon>Eubacteriales</taxon>
        <taxon>Desulfitobacteriaceae</taxon>
        <taxon>Desulfosporosinus</taxon>
    </lineage>
</organism>